<reference evidence="6" key="1">
    <citation type="submission" date="2022-01" db="EMBL/GenBank/DDBJ databases">
        <title>Whole genome-based taxonomy of the Shewanellaceae.</title>
        <authorList>
            <person name="Martin-Rodriguez A.J."/>
        </authorList>
    </citation>
    <scope>NUCLEOTIDE SEQUENCE</scope>
    <source>
        <strain evidence="6">DSM 23803</strain>
    </source>
</reference>
<protein>
    <recommendedName>
        <fullName evidence="2">High-affinity zinc uptake system protein ZnuA</fullName>
    </recommendedName>
</protein>
<keyword evidence="3" id="KW-0813">Transport</keyword>
<dbReference type="EMBL" id="JAKILJ010000092">
    <property type="protein sequence ID" value="MCL1107783.1"/>
    <property type="molecule type" value="Genomic_DNA"/>
</dbReference>
<dbReference type="GO" id="GO:0046872">
    <property type="term" value="F:metal ion binding"/>
    <property type="evidence" value="ECO:0007669"/>
    <property type="project" value="InterPro"/>
</dbReference>
<dbReference type="PANTHER" id="PTHR42953">
    <property type="entry name" value="HIGH-AFFINITY ZINC UPTAKE SYSTEM PROTEIN ZNUA-RELATED"/>
    <property type="match status" value="1"/>
</dbReference>
<evidence type="ECO:0000313" key="6">
    <source>
        <dbReference type="EMBL" id="MCL1107783.1"/>
    </source>
</evidence>
<dbReference type="PANTHER" id="PTHR42953:SF3">
    <property type="entry name" value="HIGH-AFFINITY ZINC UPTAKE SYSTEM PROTEIN ZNUA"/>
    <property type="match status" value="1"/>
</dbReference>
<name>A0A9X2CEG1_9GAMM</name>
<dbReference type="RefSeq" id="WP_188927202.1">
    <property type="nucleotide sequence ID" value="NZ_BMQI01000093.1"/>
</dbReference>
<accession>A0A9X2CEG1</accession>
<keyword evidence="5" id="KW-0406">Ion transport</keyword>
<dbReference type="Pfam" id="PF01297">
    <property type="entry name" value="ZnuA"/>
    <property type="match status" value="1"/>
</dbReference>
<evidence type="ECO:0000256" key="3">
    <source>
        <dbReference type="ARBA" id="ARBA00022448"/>
    </source>
</evidence>
<keyword evidence="5" id="KW-0864">Zinc transport</keyword>
<evidence type="ECO:0000313" key="7">
    <source>
        <dbReference type="Proteomes" id="UP001139408"/>
    </source>
</evidence>
<dbReference type="InterPro" id="IPR050492">
    <property type="entry name" value="Bact_metal-bind_prot9"/>
</dbReference>
<proteinExistence type="inferred from homology"/>
<evidence type="ECO:0000256" key="5">
    <source>
        <dbReference type="ARBA" id="ARBA00022906"/>
    </source>
</evidence>
<dbReference type="InterPro" id="IPR006127">
    <property type="entry name" value="ZnuA-like"/>
</dbReference>
<evidence type="ECO:0000256" key="1">
    <source>
        <dbReference type="ARBA" id="ARBA00011028"/>
    </source>
</evidence>
<dbReference type="Proteomes" id="UP001139408">
    <property type="component" value="Unassembled WGS sequence"/>
</dbReference>
<sequence length="158" mass="17846">MIGFAFFLFNSFSDDESQRLTANSAKEHKLNIVANILPQEYFVDRIGGDRVQVQALVTLGSSPATYKPTLRQMAALSEAELFFRIGVMFENAFIPKIDSMTKQLHIVDTRKGITMKGSDPHIWLSPRLFKLQARTIAEAIIKKTLRAKLTMRKISPSD</sequence>
<evidence type="ECO:0000256" key="2">
    <source>
        <dbReference type="ARBA" id="ARBA00015915"/>
    </source>
</evidence>
<dbReference type="AlphaFoldDB" id="A0A9X2CEG1"/>
<dbReference type="SUPFAM" id="SSF53807">
    <property type="entry name" value="Helical backbone' metal receptor"/>
    <property type="match status" value="1"/>
</dbReference>
<dbReference type="GO" id="GO:0006829">
    <property type="term" value="P:zinc ion transport"/>
    <property type="evidence" value="ECO:0007669"/>
    <property type="project" value="UniProtKB-KW"/>
</dbReference>
<dbReference type="Gene3D" id="3.40.50.1980">
    <property type="entry name" value="Nitrogenase molybdenum iron protein domain"/>
    <property type="match status" value="1"/>
</dbReference>
<comment type="similarity">
    <text evidence="1">Belongs to the bacterial solute-binding protein 9 family.</text>
</comment>
<gene>
    <name evidence="6" type="ORF">L2749_21535</name>
</gene>
<evidence type="ECO:0000256" key="4">
    <source>
        <dbReference type="ARBA" id="ARBA00022729"/>
    </source>
</evidence>
<organism evidence="6 7">
    <name type="scientific">Shewanella algicola</name>
    <dbReference type="NCBI Taxonomy" id="640633"/>
    <lineage>
        <taxon>Bacteria</taxon>
        <taxon>Pseudomonadati</taxon>
        <taxon>Pseudomonadota</taxon>
        <taxon>Gammaproteobacteria</taxon>
        <taxon>Alteromonadales</taxon>
        <taxon>Shewanellaceae</taxon>
        <taxon>Shewanella</taxon>
    </lineage>
</organism>
<keyword evidence="5" id="KW-0862">Zinc</keyword>
<comment type="caution">
    <text evidence="6">The sequence shown here is derived from an EMBL/GenBank/DDBJ whole genome shotgun (WGS) entry which is preliminary data.</text>
</comment>
<keyword evidence="4" id="KW-0732">Signal</keyword>
<keyword evidence="7" id="KW-1185">Reference proteome</keyword>